<dbReference type="STRING" id="576137.A0A1L7WHX8"/>
<proteinExistence type="predicted"/>
<dbReference type="InterPro" id="IPR016181">
    <property type="entry name" value="Acyl_CoA_acyltransferase"/>
</dbReference>
<gene>
    <name evidence="2" type="ORF">PAC_02244</name>
</gene>
<dbReference type="PANTHER" id="PTHR42791:SF1">
    <property type="entry name" value="N-ACETYLTRANSFERASE DOMAIN-CONTAINING PROTEIN"/>
    <property type="match status" value="1"/>
</dbReference>
<dbReference type="EMBL" id="FJOG01000002">
    <property type="protein sequence ID" value="CZR52367.1"/>
    <property type="molecule type" value="Genomic_DNA"/>
</dbReference>
<sequence>MAYSLHKATLDDIQGMTEVWFHSFNNPSILSQCYVVVMKDSEGKVVAFARYFKFDETWTEDWKQRWWPEVAEEVTDELMGEAFLLPMARQHRVGMGRRPHYCTIPLHFPLSPFSLLPPFPASYPFLSTFPFLTTKKVLEVLATHESYRGLGLGAQLIEYGCKKADEDGLEMYLDAAEKARPLYGRWGYIVQEHRDAKAVSSPMRREAKVKGAENGSA</sequence>
<dbReference type="Gene3D" id="3.40.630.30">
    <property type="match status" value="1"/>
</dbReference>
<feature type="domain" description="N-acetyltransferase" evidence="1">
    <location>
        <begin position="68"/>
        <end position="208"/>
    </location>
</feature>
<reference evidence="2 3" key="1">
    <citation type="submission" date="2016-03" db="EMBL/GenBank/DDBJ databases">
        <authorList>
            <person name="Ploux O."/>
        </authorList>
    </citation>
    <scope>NUCLEOTIDE SEQUENCE [LARGE SCALE GENOMIC DNA]</scope>
    <source>
        <strain evidence="2 3">UAMH 11012</strain>
    </source>
</reference>
<dbReference type="SUPFAM" id="SSF55729">
    <property type="entry name" value="Acyl-CoA N-acyltransferases (Nat)"/>
    <property type="match status" value="1"/>
</dbReference>
<dbReference type="OrthoDB" id="2115692at2759"/>
<dbReference type="Pfam" id="PF13508">
    <property type="entry name" value="Acetyltransf_7"/>
    <property type="match status" value="1"/>
</dbReference>
<organism evidence="2 3">
    <name type="scientific">Phialocephala subalpina</name>
    <dbReference type="NCBI Taxonomy" id="576137"/>
    <lineage>
        <taxon>Eukaryota</taxon>
        <taxon>Fungi</taxon>
        <taxon>Dikarya</taxon>
        <taxon>Ascomycota</taxon>
        <taxon>Pezizomycotina</taxon>
        <taxon>Leotiomycetes</taxon>
        <taxon>Helotiales</taxon>
        <taxon>Mollisiaceae</taxon>
        <taxon>Phialocephala</taxon>
        <taxon>Phialocephala fortinii species complex</taxon>
    </lineage>
</organism>
<dbReference type="PANTHER" id="PTHR42791">
    <property type="entry name" value="GNAT FAMILY ACETYLTRANSFERASE"/>
    <property type="match status" value="1"/>
</dbReference>
<protein>
    <recommendedName>
        <fullName evidence="1">N-acetyltransferase domain-containing protein</fullName>
    </recommendedName>
</protein>
<keyword evidence="3" id="KW-1185">Reference proteome</keyword>
<evidence type="ECO:0000259" key="1">
    <source>
        <dbReference type="PROSITE" id="PS51186"/>
    </source>
</evidence>
<name>A0A1L7WHX8_9HELO</name>
<dbReference type="InterPro" id="IPR052523">
    <property type="entry name" value="Trichothecene_AcTrans"/>
</dbReference>
<dbReference type="CDD" id="cd04301">
    <property type="entry name" value="NAT_SF"/>
    <property type="match status" value="1"/>
</dbReference>
<dbReference type="GO" id="GO:0016747">
    <property type="term" value="F:acyltransferase activity, transferring groups other than amino-acyl groups"/>
    <property type="evidence" value="ECO:0007669"/>
    <property type="project" value="InterPro"/>
</dbReference>
<dbReference type="PROSITE" id="PS51186">
    <property type="entry name" value="GNAT"/>
    <property type="match status" value="1"/>
</dbReference>
<dbReference type="Proteomes" id="UP000184330">
    <property type="component" value="Unassembled WGS sequence"/>
</dbReference>
<accession>A0A1L7WHX8</accession>
<evidence type="ECO:0000313" key="3">
    <source>
        <dbReference type="Proteomes" id="UP000184330"/>
    </source>
</evidence>
<dbReference type="AlphaFoldDB" id="A0A1L7WHX8"/>
<dbReference type="InterPro" id="IPR000182">
    <property type="entry name" value="GNAT_dom"/>
</dbReference>
<evidence type="ECO:0000313" key="2">
    <source>
        <dbReference type="EMBL" id="CZR52367.1"/>
    </source>
</evidence>